<keyword evidence="4" id="KW-0716">Sensory transduction</keyword>
<keyword evidence="4" id="KW-0552">Olfaction</keyword>
<dbReference type="InterPro" id="IPR000276">
    <property type="entry name" value="GPCR_Rhodpsn"/>
</dbReference>
<dbReference type="PRINTS" id="PR00245">
    <property type="entry name" value="OLFACTORYR"/>
</dbReference>
<dbReference type="InterPro" id="IPR000725">
    <property type="entry name" value="Olfact_rcpt"/>
</dbReference>
<gene>
    <name evidence="12" type="ORF">GDO86_006795</name>
</gene>
<evidence type="ECO:0000256" key="6">
    <source>
        <dbReference type="ARBA" id="ARBA00023040"/>
    </source>
</evidence>
<feature type="transmembrane region" description="Helical" evidence="10">
    <location>
        <begin position="58"/>
        <end position="80"/>
    </location>
</feature>
<evidence type="ECO:0000313" key="12">
    <source>
        <dbReference type="EMBL" id="KAG8441182.1"/>
    </source>
</evidence>
<dbReference type="GO" id="GO:0004984">
    <property type="term" value="F:olfactory receptor activity"/>
    <property type="evidence" value="ECO:0007669"/>
    <property type="project" value="InterPro"/>
</dbReference>
<evidence type="ECO:0000256" key="4">
    <source>
        <dbReference type="ARBA" id="ARBA00022725"/>
    </source>
</evidence>
<dbReference type="Gene3D" id="1.20.1070.10">
    <property type="entry name" value="Rhodopsin 7-helix transmembrane proteins"/>
    <property type="match status" value="1"/>
</dbReference>
<feature type="transmembrane region" description="Helical" evidence="10">
    <location>
        <begin position="24"/>
        <end position="46"/>
    </location>
</feature>
<dbReference type="Pfam" id="PF13853">
    <property type="entry name" value="7tm_4"/>
    <property type="match status" value="1"/>
</dbReference>
<dbReference type="GO" id="GO:0005886">
    <property type="term" value="C:plasma membrane"/>
    <property type="evidence" value="ECO:0007669"/>
    <property type="project" value="UniProtKB-SubCell"/>
</dbReference>
<comment type="subcellular location">
    <subcellularLocation>
        <location evidence="1">Cell membrane</location>
        <topology evidence="1">Multi-pass membrane protein</topology>
    </subcellularLocation>
</comment>
<keyword evidence="9" id="KW-0807">Transducer</keyword>
<dbReference type="GO" id="GO:0004930">
    <property type="term" value="F:G protein-coupled receptor activity"/>
    <property type="evidence" value="ECO:0007669"/>
    <property type="project" value="UniProtKB-KW"/>
</dbReference>
<feature type="transmembrane region" description="Helical" evidence="10">
    <location>
        <begin position="270"/>
        <end position="289"/>
    </location>
</feature>
<comment type="caution">
    <text evidence="12">The sequence shown here is derived from an EMBL/GenBank/DDBJ whole genome shotgun (WGS) entry which is preliminary data.</text>
</comment>
<keyword evidence="13" id="KW-1185">Reference proteome</keyword>
<sequence>MENKTFMKGFQLSAFSNTAERRPLLFLVFFLIYMIGVLGNIAMIIITFVDDHLHTPMYYFLCNLSAVDIMFNTATLSKLMDILISGNKSMSIKQCLSQLYFFVFAASTEDTLLPTMAYDRYVAISNPLHYHFIMNTKSCLMLLIGNWISGCFNSLILTLAASRLTLCSSNNIKHFFCDIKALQKISCPNITFLSIIYIEAIVLGLCPFLLSLTSYIKIIKIVMRIKSKIGRRKAFSTCSSHFTVLLIFYGAAMCMYMRPPSQHSEEFDQVFSVLFVAVTPVLNPLIYSLRNKEVKEALARFVGFKKKNR</sequence>
<evidence type="ECO:0000256" key="10">
    <source>
        <dbReference type="SAM" id="Phobius"/>
    </source>
</evidence>
<feature type="domain" description="G-protein coupled receptors family 1 profile" evidence="11">
    <location>
        <begin position="39"/>
        <end position="287"/>
    </location>
</feature>
<dbReference type="InterPro" id="IPR050516">
    <property type="entry name" value="Olfactory_GPCR"/>
</dbReference>
<dbReference type="CDD" id="cd13954">
    <property type="entry name" value="7tmA_OR"/>
    <property type="match status" value="1"/>
</dbReference>
<protein>
    <recommendedName>
        <fullName evidence="11">G-protein coupled receptors family 1 profile domain-containing protein</fullName>
    </recommendedName>
</protein>
<feature type="transmembrane region" description="Helical" evidence="10">
    <location>
        <begin position="234"/>
        <end position="258"/>
    </location>
</feature>
<evidence type="ECO:0000256" key="8">
    <source>
        <dbReference type="ARBA" id="ARBA00023170"/>
    </source>
</evidence>
<organism evidence="12 13">
    <name type="scientific">Hymenochirus boettgeri</name>
    <name type="common">Congo dwarf clawed frog</name>
    <dbReference type="NCBI Taxonomy" id="247094"/>
    <lineage>
        <taxon>Eukaryota</taxon>
        <taxon>Metazoa</taxon>
        <taxon>Chordata</taxon>
        <taxon>Craniata</taxon>
        <taxon>Vertebrata</taxon>
        <taxon>Euteleostomi</taxon>
        <taxon>Amphibia</taxon>
        <taxon>Batrachia</taxon>
        <taxon>Anura</taxon>
        <taxon>Pipoidea</taxon>
        <taxon>Pipidae</taxon>
        <taxon>Pipinae</taxon>
        <taxon>Hymenochirus</taxon>
    </lineage>
</organism>
<keyword evidence="7 10" id="KW-0472">Membrane</keyword>
<dbReference type="Proteomes" id="UP000812440">
    <property type="component" value="Chromosome 3"/>
</dbReference>
<dbReference type="PANTHER" id="PTHR26452">
    <property type="entry name" value="OLFACTORY RECEPTOR"/>
    <property type="match status" value="1"/>
</dbReference>
<keyword evidence="2" id="KW-1003">Cell membrane</keyword>
<evidence type="ECO:0000256" key="1">
    <source>
        <dbReference type="ARBA" id="ARBA00004651"/>
    </source>
</evidence>
<reference evidence="12" key="1">
    <citation type="thesis" date="2020" institute="ProQuest LLC" country="789 East Eisenhower Parkway, Ann Arbor, MI, USA">
        <title>Comparative Genomics and Chromosome Evolution.</title>
        <authorList>
            <person name="Mudd A.B."/>
        </authorList>
    </citation>
    <scope>NUCLEOTIDE SEQUENCE</scope>
    <source>
        <strain evidence="12">Female2</strain>
        <tissue evidence="12">Blood</tissue>
    </source>
</reference>
<keyword evidence="6" id="KW-0297">G-protein coupled receptor</keyword>
<evidence type="ECO:0000256" key="5">
    <source>
        <dbReference type="ARBA" id="ARBA00022989"/>
    </source>
</evidence>
<dbReference type="PRINTS" id="PR00237">
    <property type="entry name" value="GPCRRHODOPSN"/>
</dbReference>
<dbReference type="PROSITE" id="PS50262">
    <property type="entry name" value="G_PROTEIN_RECEP_F1_2"/>
    <property type="match status" value="1"/>
</dbReference>
<dbReference type="OrthoDB" id="9444602at2759"/>
<proteinExistence type="predicted"/>
<dbReference type="EMBL" id="JAACNH010000006">
    <property type="protein sequence ID" value="KAG8441182.1"/>
    <property type="molecule type" value="Genomic_DNA"/>
</dbReference>
<name>A0A8T2JA05_9PIPI</name>
<dbReference type="AlphaFoldDB" id="A0A8T2JA05"/>
<evidence type="ECO:0000256" key="7">
    <source>
        <dbReference type="ARBA" id="ARBA00023136"/>
    </source>
</evidence>
<keyword evidence="5 10" id="KW-1133">Transmembrane helix</keyword>
<feature type="transmembrane region" description="Helical" evidence="10">
    <location>
        <begin position="139"/>
        <end position="161"/>
    </location>
</feature>
<evidence type="ECO:0000256" key="9">
    <source>
        <dbReference type="ARBA" id="ARBA00023224"/>
    </source>
</evidence>
<accession>A0A8T2JA05</accession>
<evidence type="ECO:0000313" key="13">
    <source>
        <dbReference type="Proteomes" id="UP000812440"/>
    </source>
</evidence>
<evidence type="ECO:0000256" key="2">
    <source>
        <dbReference type="ARBA" id="ARBA00022475"/>
    </source>
</evidence>
<dbReference type="InterPro" id="IPR017452">
    <property type="entry name" value="GPCR_Rhodpsn_7TM"/>
</dbReference>
<dbReference type="FunFam" id="1.20.1070.10:FF:000015">
    <property type="entry name" value="Olfactory receptor"/>
    <property type="match status" value="1"/>
</dbReference>
<keyword evidence="3 10" id="KW-0812">Transmembrane</keyword>
<keyword evidence="8" id="KW-0675">Receptor</keyword>
<evidence type="ECO:0000259" key="11">
    <source>
        <dbReference type="PROSITE" id="PS50262"/>
    </source>
</evidence>
<dbReference type="SUPFAM" id="SSF81321">
    <property type="entry name" value="Family A G protein-coupled receptor-like"/>
    <property type="match status" value="1"/>
</dbReference>
<feature type="transmembrane region" description="Helical" evidence="10">
    <location>
        <begin position="190"/>
        <end position="213"/>
    </location>
</feature>
<evidence type="ECO:0000256" key="3">
    <source>
        <dbReference type="ARBA" id="ARBA00022692"/>
    </source>
</evidence>